<organism evidence="2 3">
    <name type="scientific">Leptospira interrogans serovar Canicola</name>
    <dbReference type="NCBI Taxonomy" id="211880"/>
    <lineage>
        <taxon>Bacteria</taxon>
        <taxon>Pseudomonadati</taxon>
        <taxon>Spirochaetota</taxon>
        <taxon>Spirochaetia</taxon>
        <taxon>Leptospirales</taxon>
        <taxon>Leptospiraceae</taxon>
        <taxon>Leptospira</taxon>
    </lineage>
</organism>
<evidence type="ECO:0000313" key="3">
    <source>
        <dbReference type="Proteomes" id="UP000663124"/>
    </source>
</evidence>
<name>A0AAP9WF29_LEPIR</name>
<reference evidence="2" key="1">
    <citation type="submission" date="2019-09" db="EMBL/GenBank/DDBJ databases">
        <title>Comparative Genomics of Leptospira interrogans Reveals Genome Plasticity - A Common Adaptive Strategy for Survival in Various Hosts.</title>
        <authorList>
            <person name="Ramli S.R."/>
            <person name="Bunk B."/>
            <person name="Goris M."/>
            <person name="Bhuju S."/>
            <person name="Jarek M."/>
            <person name="Sproer C."/>
            <person name="Mustakim S."/>
            <person name="Strommenger B."/>
            <person name="Pessler F."/>
        </authorList>
    </citation>
    <scope>NUCLEOTIDE SEQUENCE</scope>
    <source>
        <strain evidence="2">782</strain>
    </source>
</reference>
<accession>A0AAP9WF29</accession>
<evidence type="ECO:0000313" key="2">
    <source>
        <dbReference type="EMBL" id="QOI42949.1"/>
    </source>
</evidence>
<evidence type="ECO:0000256" key="1">
    <source>
        <dbReference type="SAM" id="MobiDB-lite"/>
    </source>
</evidence>
<gene>
    <name evidence="2" type="ORF">Lepto782_12230</name>
</gene>
<feature type="compositionally biased region" description="Basic residues" evidence="1">
    <location>
        <begin position="59"/>
        <end position="68"/>
    </location>
</feature>
<protein>
    <submittedName>
        <fullName evidence="2">Uncharacterized protein</fullName>
    </submittedName>
</protein>
<feature type="compositionally biased region" description="Polar residues" evidence="1">
    <location>
        <begin position="37"/>
        <end position="47"/>
    </location>
</feature>
<dbReference type="Proteomes" id="UP000663124">
    <property type="component" value="Chromosome 1"/>
</dbReference>
<dbReference type="EMBL" id="CP043884">
    <property type="protein sequence ID" value="QOI42949.1"/>
    <property type="molecule type" value="Genomic_DNA"/>
</dbReference>
<dbReference type="RefSeq" id="WP_061226332.1">
    <property type="nucleotide sequence ID" value="NZ_CP043884.1"/>
</dbReference>
<feature type="region of interest" description="Disordered" evidence="1">
    <location>
        <begin position="19"/>
        <end position="76"/>
    </location>
</feature>
<dbReference type="AlphaFoldDB" id="A0AAP9WF29"/>
<sequence length="76" mass="8595">MTNAKAIVVKIPKELKRKELNETLSKGRVSGREPKSTTKSASDSPRFSYSPAHIQQKPKNQKHERRIQKSNPILGN</sequence>
<proteinExistence type="predicted"/>